<dbReference type="EMBL" id="OU892287">
    <property type="protein sequence ID" value="CAG9762092.1"/>
    <property type="molecule type" value="Genomic_DNA"/>
</dbReference>
<dbReference type="Proteomes" id="UP001152799">
    <property type="component" value="Chromosome 11"/>
</dbReference>
<reference evidence="1" key="1">
    <citation type="submission" date="2022-01" db="EMBL/GenBank/DDBJ databases">
        <authorList>
            <person name="King R."/>
        </authorList>
    </citation>
    <scope>NUCLEOTIDE SEQUENCE</scope>
</reference>
<gene>
    <name evidence="1" type="ORF">CEUTPL_LOCUS2777</name>
</gene>
<sequence>MNSFSMPEDYPYHTYIRINDNLIIRCKIKTKGEVDVKEGRKAVVKEIRKGALRFIRSDNASKEILYLEQESLQNKKNLFF</sequence>
<protein>
    <submittedName>
        <fullName evidence="1">Uncharacterized protein</fullName>
    </submittedName>
</protein>
<accession>A0A9N9QL66</accession>
<keyword evidence="2" id="KW-1185">Reference proteome</keyword>
<name>A0A9N9QL66_9CUCU</name>
<dbReference type="AlphaFoldDB" id="A0A9N9QL66"/>
<proteinExistence type="predicted"/>
<evidence type="ECO:0000313" key="2">
    <source>
        <dbReference type="Proteomes" id="UP001152799"/>
    </source>
</evidence>
<evidence type="ECO:0000313" key="1">
    <source>
        <dbReference type="EMBL" id="CAG9762092.1"/>
    </source>
</evidence>
<organism evidence="1 2">
    <name type="scientific">Ceutorhynchus assimilis</name>
    <name type="common">cabbage seed weevil</name>
    <dbReference type="NCBI Taxonomy" id="467358"/>
    <lineage>
        <taxon>Eukaryota</taxon>
        <taxon>Metazoa</taxon>
        <taxon>Ecdysozoa</taxon>
        <taxon>Arthropoda</taxon>
        <taxon>Hexapoda</taxon>
        <taxon>Insecta</taxon>
        <taxon>Pterygota</taxon>
        <taxon>Neoptera</taxon>
        <taxon>Endopterygota</taxon>
        <taxon>Coleoptera</taxon>
        <taxon>Polyphaga</taxon>
        <taxon>Cucujiformia</taxon>
        <taxon>Curculionidae</taxon>
        <taxon>Ceutorhynchinae</taxon>
        <taxon>Ceutorhynchus</taxon>
    </lineage>
</organism>